<evidence type="ECO:0000256" key="1">
    <source>
        <dbReference type="SAM" id="Coils"/>
    </source>
</evidence>
<comment type="caution">
    <text evidence="3">The sequence shown here is derived from an EMBL/GenBank/DDBJ whole genome shotgun (WGS) entry which is preliminary data.</text>
</comment>
<protein>
    <submittedName>
        <fullName evidence="3">Uncharacterized protein</fullName>
    </submittedName>
</protein>
<dbReference type="AlphaFoldDB" id="A0A835MD29"/>
<accession>A0A835MD29</accession>
<feature type="compositionally biased region" description="Polar residues" evidence="2">
    <location>
        <begin position="397"/>
        <end position="411"/>
    </location>
</feature>
<evidence type="ECO:0000313" key="3">
    <source>
        <dbReference type="EMBL" id="KAF9661805.1"/>
    </source>
</evidence>
<evidence type="ECO:0000256" key="2">
    <source>
        <dbReference type="SAM" id="MobiDB-lite"/>
    </source>
</evidence>
<sequence length="536" mass="58933">MSYLNRVWVAATVAAVRHPDQGWKSNLKSLQGKMRVLSRGDATEIRPLAGSVELDCGGVFGTCGLEGGMRQKDDSLRQVMYLNCWGQGATRKMSGLLQYPDGVNAPEVQIWNNAAFDNGESEDSLNLKSSWWTQSLESNGSKENLSPVCEESSPVFVNSSNPTKPLQSNTNLVNSLGSNSLKIGVSKTVAKNGEIKNRNEKKIDMEIEEIEREIKRLSSRLEALRLEKVERNISKTIEKRGRIVAAKFMDQKQSVKIEEPLTSSAKSKINRRGVSLGPSEILSGSKSRLFCGKQEMNTPVSIQNRRKSCFWKLEEIDELKATKQRGKSLSVSPRSRKNVPKIQVPKQAVTTVGSRRSVKKEDGVIASIQPKNLFKDGENSVPNKKPLKPGRVVASRYSQIGTNQSNGNLTASEARKRSLPDNEKDDVNKRRASRGNGACQRMDSGRVKKKGEIPSEVVVYKGGAEGESPPTVSIVADVLPKIRIVRCVAETPRDSGEAKRVADLAGKKPYFCIEEAEAGDSVCKALRFAGEDGEEE</sequence>
<dbReference type="EMBL" id="JADGMS010000019">
    <property type="protein sequence ID" value="KAF9661805.1"/>
    <property type="molecule type" value="Genomic_DNA"/>
</dbReference>
<reference evidence="3 4" key="1">
    <citation type="submission" date="2020-10" db="EMBL/GenBank/DDBJ databases">
        <title>Plant Genome Project.</title>
        <authorList>
            <person name="Zhang R.-G."/>
        </authorList>
    </citation>
    <scope>NUCLEOTIDE SEQUENCE [LARGE SCALE GENOMIC DNA]</scope>
    <source>
        <strain evidence="3">FAFU-HL-1</strain>
        <tissue evidence="3">Leaf</tissue>
    </source>
</reference>
<evidence type="ECO:0000313" key="4">
    <source>
        <dbReference type="Proteomes" id="UP000657918"/>
    </source>
</evidence>
<keyword evidence="4" id="KW-1185">Reference proteome</keyword>
<name>A0A835MD29_9ROSI</name>
<feature type="coiled-coil region" evidence="1">
    <location>
        <begin position="200"/>
        <end position="227"/>
    </location>
</feature>
<dbReference type="PANTHER" id="PTHR36386">
    <property type="entry name" value="OS06G0683900 PROTEIN"/>
    <property type="match status" value="1"/>
</dbReference>
<dbReference type="InterPro" id="IPR022251">
    <property type="entry name" value="DUF3774_wound-induced"/>
</dbReference>
<dbReference type="Pfam" id="PF12609">
    <property type="entry name" value="DUF3774"/>
    <property type="match status" value="1"/>
</dbReference>
<feature type="region of interest" description="Disordered" evidence="2">
    <location>
        <begin position="397"/>
        <end position="447"/>
    </location>
</feature>
<feature type="compositionally biased region" description="Basic and acidic residues" evidence="2">
    <location>
        <begin position="413"/>
        <end position="429"/>
    </location>
</feature>
<keyword evidence="1" id="KW-0175">Coiled coil</keyword>
<dbReference type="OrthoDB" id="1932658at2759"/>
<organism evidence="3 4">
    <name type="scientific">Salix dunnii</name>
    <dbReference type="NCBI Taxonomy" id="1413687"/>
    <lineage>
        <taxon>Eukaryota</taxon>
        <taxon>Viridiplantae</taxon>
        <taxon>Streptophyta</taxon>
        <taxon>Embryophyta</taxon>
        <taxon>Tracheophyta</taxon>
        <taxon>Spermatophyta</taxon>
        <taxon>Magnoliopsida</taxon>
        <taxon>eudicotyledons</taxon>
        <taxon>Gunneridae</taxon>
        <taxon>Pentapetalae</taxon>
        <taxon>rosids</taxon>
        <taxon>fabids</taxon>
        <taxon>Malpighiales</taxon>
        <taxon>Salicaceae</taxon>
        <taxon>Saliceae</taxon>
        <taxon>Salix</taxon>
    </lineage>
</organism>
<dbReference type="PANTHER" id="PTHR36386:SF1">
    <property type="entry name" value="OS06G0683900 PROTEIN"/>
    <property type="match status" value="1"/>
</dbReference>
<dbReference type="Proteomes" id="UP000657918">
    <property type="component" value="Unassembled WGS sequence"/>
</dbReference>
<proteinExistence type="predicted"/>
<gene>
    <name evidence="3" type="ORF">SADUNF_Sadunf19G0107100</name>
</gene>